<keyword evidence="3" id="KW-0560">Oxidoreductase</keyword>
<evidence type="ECO:0000256" key="3">
    <source>
        <dbReference type="ARBA" id="ARBA00023002"/>
    </source>
</evidence>
<dbReference type="Proteomes" id="UP000182409">
    <property type="component" value="Unassembled WGS sequence"/>
</dbReference>
<dbReference type="SUPFAM" id="SSF54292">
    <property type="entry name" value="2Fe-2S ferredoxin-like"/>
    <property type="match status" value="1"/>
</dbReference>
<feature type="domain" description="2Fe-2S ferredoxin-type" evidence="6">
    <location>
        <begin position="1"/>
        <end position="76"/>
    </location>
</feature>
<dbReference type="InterPro" id="IPR036884">
    <property type="entry name" value="2Fe-2S-bd_dom_sf"/>
</dbReference>
<reference evidence="7 8" key="1">
    <citation type="submission" date="2016-10" db="EMBL/GenBank/DDBJ databases">
        <authorList>
            <person name="de Groot N.N."/>
        </authorList>
    </citation>
    <scope>NUCLEOTIDE SEQUENCE [LARGE SCALE GENOMIC DNA]</scope>
    <source>
        <strain evidence="7 8">AB35.6</strain>
    </source>
</reference>
<dbReference type="InterPro" id="IPR006058">
    <property type="entry name" value="2Fe2S_fd_BS"/>
</dbReference>
<dbReference type="InterPro" id="IPR012675">
    <property type="entry name" value="Beta-grasp_dom_sf"/>
</dbReference>
<protein>
    <submittedName>
        <fullName evidence="7">Isoquinoline 1-oxidoreductase, alpha subunit</fullName>
    </submittedName>
</protein>
<evidence type="ECO:0000256" key="2">
    <source>
        <dbReference type="ARBA" id="ARBA00022723"/>
    </source>
</evidence>
<dbReference type="Gene3D" id="3.10.20.30">
    <property type="match status" value="1"/>
</dbReference>
<dbReference type="RefSeq" id="WP_074655208.1">
    <property type="nucleotide sequence ID" value="NZ_FNSD01000001.1"/>
</dbReference>
<dbReference type="InterPro" id="IPR002888">
    <property type="entry name" value="2Fe-2S-bd"/>
</dbReference>
<dbReference type="InterPro" id="IPR036010">
    <property type="entry name" value="2Fe-2S_ferredoxin-like_sf"/>
</dbReference>
<dbReference type="GO" id="GO:0016491">
    <property type="term" value="F:oxidoreductase activity"/>
    <property type="evidence" value="ECO:0007669"/>
    <property type="project" value="UniProtKB-KW"/>
</dbReference>
<dbReference type="GO" id="GO:0046872">
    <property type="term" value="F:metal ion binding"/>
    <property type="evidence" value="ECO:0007669"/>
    <property type="project" value="UniProtKB-KW"/>
</dbReference>
<evidence type="ECO:0000313" key="8">
    <source>
        <dbReference type="Proteomes" id="UP000182409"/>
    </source>
</evidence>
<dbReference type="Gene3D" id="1.10.150.120">
    <property type="entry name" value="[2Fe-2S]-binding domain"/>
    <property type="match status" value="1"/>
</dbReference>
<gene>
    <name evidence="7" type="ORF">SAMN05443244_3440</name>
</gene>
<keyword evidence="4" id="KW-0408">Iron</keyword>
<dbReference type="PANTHER" id="PTHR44379:SF2">
    <property type="entry name" value="BLR6218 PROTEIN"/>
    <property type="match status" value="1"/>
</dbReference>
<dbReference type="EMBL" id="FNSD01000001">
    <property type="protein sequence ID" value="SEC42973.1"/>
    <property type="molecule type" value="Genomic_DNA"/>
</dbReference>
<proteinExistence type="predicted"/>
<accession>A0A1H4SFW0</accession>
<evidence type="ECO:0000256" key="5">
    <source>
        <dbReference type="ARBA" id="ARBA00023014"/>
    </source>
</evidence>
<dbReference type="InterPro" id="IPR051452">
    <property type="entry name" value="Diverse_Oxidoreductases"/>
</dbReference>
<evidence type="ECO:0000313" key="7">
    <source>
        <dbReference type="EMBL" id="SEC42973.1"/>
    </source>
</evidence>
<evidence type="ECO:0000259" key="6">
    <source>
        <dbReference type="PROSITE" id="PS51085"/>
    </source>
</evidence>
<dbReference type="Pfam" id="PF00111">
    <property type="entry name" value="Fer2"/>
    <property type="match status" value="1"/>
</dbReference>
<dbReference type="CDD" id="cd00207">
    <property type="entry name" value="fer2"/>
    <property type="match status" value="1"/>
</dbReference>
<dbReference type="InterPro" id="IPR001041">
    <property type="entry name" value="2Fe-2S_ferredoxin-type"/>
</dbReference>
<dbReference type="Pfam" id="PF01799">
    <property type="entry name" value="Fer2_2"/>
    <property type="match status" value="1"/>
</dbReference>
<dbReference type="PANTHER" id="PTHR44379">
    <property type="entry name" value="OXIDOREDUCTASE WITH IRON-SULFUR SUBUNIT"/>
    <property type="match status" value="1"/>
</dbReference>
<dbReference type="GO" id="GO:0051537">
    <property type="term" value="F:2 iron, 2 sulfur cluster binding"/>
    <property type="evidence" value="ECO:0007669"/>
    <property type="project" value="UniProtKB-KW"/>
</dbReference>
<sequence length="162" mass="17408">MPFKLNINKKDVTVDVSDDTPLLWVLRDTLDLKGTKYGCGIGQCAACTILINGRSTRSCLLKASEVRGNVVTIEGLADQGRLHVLQQTWIDLDVAQCGYCQGGQILSAASLLATNPHPTDDQIEAAMSGNLCRCATYNRIRMAIRRVAGTAAPVGKESHAHA</sequence>
<keyword evidence="2" id="KW-0479">Metal-binding</keyword>
<dbReference type="SUPFAM" id="SSF47741">
    <property type="entry name" value="CO dehydrogenase ISP C-domain like"/>
    <property type="match status" value="1"/>
</dbReference>
<dbReference type="AlphaFoldDB" id="A0A1H4SFW0"/>
<dbReference type="OrthoDB" id="9796880at2"/>
<keyword evidence="5" id="KW-0411">Iron-sulfur</keyword>
<dbReference type="PROSITE" id="PS51085">
    <property type="entry name" value="2FE2S_FER_2"/>
    <property type="match status" value="1"/>
</dbReference>
<name>A0A1H4SFW0_9BACT</name>
<keyword evidence="1" id="KW-0001">2Fe-2S</keyword>
<evidence type="ECO:0000256" key="4">
    <source>
        <dbReference type="ARBA" id="ARBA00023004"/>
    </source>
</evidence>
<organism evidence="7 8">
    <name type="scientific">Terriglobus roseus</name>
    <dbReference type="NCBI Taxonomy" id="392734"/>
    <lineage>
        <taxon>Bacteria</taxon>
        <taxon>Pseudomonadati</taxon>
        <taxon>Acidobacteriota</taxon>
        <taxon>Terriglobia</taxon>
        <taxon>Terriglobales</taxon>
        <taxon>Acidobacteriaceae</taxon>
        <taxon>Terriglobus</taxon>
    </lineage>
</organism>
<evidence type="ECO:0000256" key="1">
    <source>
        <dbReference type="ARBA" id="ARBA00022714"/>
    </source>
</evidence>
<dbReference type="PROSITE" id="PS00197">
    <property type="entry name" value="2FE2S_FER_1"/>
    <property type="match status" value="1"/>
</dbReference>